<gene>
    <name evidence="1" type="ORF">OCTVUL_1B015618</name>
</gene>
<keyword evidence="2" id="KW-1185">Reference proteome</keyword>
<evidence type="ECO:0000313" key="2">
    <source>
        <dbReference type="Proteomes" id="UP001162480"/>
    </source>
</evidence>
<evidence type="ECO:0000313" key="1">
    <source>
        <dbReference type="EMBL" id="CAI9729012.1"/>
    </source>
</evidence>
<reference evidence="1" key="1">
    <citation type="submission" date="2023-08" db="EMBL/GenBank/DDBJ databases">
        <authorList>
            <person name="Alioto T."/>
            <person name="Alioto T."/>
            <person name="Gomez Garrido J."/>
        </authorList>
    </citation>
    <scope>NUCLEOTIDE SEQUENCE</scope>
</reference>
<dbReference type="AlphaFoldDB" id="A0AA36B8L4"/>
<protein>
    <submittedName>
        <fullName evidence="1">Uncharacterized protein</fullName>
    </submittedName>
</protein>
<dbReference type="Proteomes" id="UP001162480">
    <property type="component" value="Chromosome 10"/>
</dbReference>
<dbReference type="EMBL" id="OX597823">
    <property type="protein sequence ID" value="CAI9729012.1"/>
    <property type="molecule type" value="Genomic_DNA"/>
</dbReference>
<sequence>MVRGKNDEVAVQTDCRDRHRRCDGGDDCGRGGVILKLLKKSFRFKLCQKRNCLRALAYGCYRWLHDQMLREIEDVISTTIQSSKYHPMKKDISFLRAGEKSNS</sequence>
<proteinExistence type="predicted"/>
<name>A0AA36B8L4_OCTVU</name>
<organism evidence="1 2">
    <name type="scientific">Octopus vulgaris</name>
    <name type="common">Common octopus</name>
    <dbReference type="NCBI Taxonomy" id="6645"/>
    <lineage>
        <taxon>Eukaryota</taxon>
        <taxon>Metazoa</taxon>
        <taxon>Spiralia</taxon>
        <taxon>Lophotrochozoa</taxon>
        <taxon>Mollusca</taxon>
        <taxon>Cephalopoda</taxon>
        <taxon>Coleoidea</taxon>
        <taxon>Octopodiformes</taxon>
        <taxon>Octopoda</taxon>
        <taxon>Incirrata</taxon>
        <taxon>Octopodidae</taxon>
        <taxon>Octopus</taxon>
    </lineage>
</organism>
<accession>A0AA36B8L4</accession>